<evidence type="ECO:0000256" key="1">
    <source>
        <dbReference type="SAM" id="Phobius"/>
    </source>
</evidence>
<dbReference type="InterPro" id="IPR052534">
    <property type="entry name" value="Extracell_DNA_Util/SecSys_Comp"/>
</dbReference>
<reference evidence="2 3" key="1">
    <citation type="submission" date="2016-09" db="EMBL/GenBank/DDBJ databases">
        <authorList>
            <person name="Doonan J."/>
            <person name="Pachebat J.A."/>
            <person name="Golyshin P.N."/>
            <person name="Denman S."/>
            <person name="Mcdonald J.E."/>
        </authorList>
    </citation>
    <scope>NUCLEOTIDE SEQUENCE [LARGE SCALE GENOMIC DNA]</scope>
    <source>
        <strain evidence="2 3">NCPPB 3934</strain>
    </source>
</reference>
<name>A0A421DPY4_9GAMM</name>
<organism evidence="2 3">
    <name type="scientific">Brenneria alni</name>
    <dbReference type="NCBI Taxonomy" id="71656"/>
    <lineage>
        <taxon>Bacteria</taxon>
        <taxon>Pseudomonadati</taxon>
        <taxon>Pseudomonadota</taxon>
        <taxon>Gammaproteobacteria</taxon>
        <taxon>Enterobacterales</taxon>
        <taxon>Pectobacteriaceae</taxon>
        <taxon>Brenneria</taxon>
    </lineage>
</organism>
<dbReference type="EMBL" id="MJLZ01000013">
    <property type="protein sequence ID" value="RLM25142.1"/>
    <property type="molecule type" value="Genomic_DNA"/>
</dbReference>
<dbReference type="Pfam" id="PF05137">
    <property type="entry name" value="PilN"/>
    <property type="match status" value="1"/>
</dbReference>
<accession>A0A421DPY4</accession>
<dbReference type="AlphaFoldDB" id="A0A421DPY4"/>
<evidence type="ECO:0000313" key="2">
    <source>
        <dbReference type="EMBL" id="RLM25142.1"/>
    </source>
</evidence>
<dbReference type="PANTHER" id="PTHR40278:SF1">
    <property type="entry name" value="DNA UTILIZATION PROTEIN HOFN"/>
    <property type="match status" value="1"/>
</dbReference>
<keyword evidence="3" id="KW-1185">Reference proteome</keyword>
<dbReference type="InterPro" id="IPR007813">
    <property type="entry name" value="PilN"/>
</dbReference>
<keyword evidence="1" id="KW-0812">Transmembrane</keyword>
<comment type="caution">
    <text evidence="2">The sequence shown here is derived from an EMBL/GenBank/DDBJ whole genome shotgun (WGS) entry which is preliminary data.</text>
</comment>
<gene>
    <name evidence="2" type="ORF">BIY29_07705</name>
</gene>
<evidence type="ECO:0008006" key="4">
    <source>
        <dbReference type="Google" id="ProtNLM"/>
    </source>
</evidence>
<dbReference type="OrthoDB" id="6434061at2"/>
<protein>
    <recommendedName>
        <fullName evidence="4">Fimbrial protein</fullName>
    </recommendedName>
</protein>
<keyword evidence="1" id="KW-0472">Membrane</keyword>
<dbReference type="PANTHER" id="PTHR40278">
    <property type="entry name" value="DNA UTILIZATION PROTEIN HOFN"/>
    <property type="match status" value="1"/>
</dbReference>
<evidence type="ECO:0000313" key="3">
    <source>
        <dbReference type="Proteomes" id="UP000285648"/>
    </source>
</evidence>
<keyword evidence="1" id="KW-1133">Transmembrane helix</keyword>
<feature type="transmembrane region" description="Helical" evidence="1">
    <location>
        <begin position="21"/>
        <end position="43"/>
    </location>
</feature>
<dbReference type="Proteomes" id="UP000285648">
    <property type="component" value="Unassembled WGS sequence"/>
</dbReference>
<dbReference type="RefSeq" id="WP_121574604.1">
    <property type="nucleotide sequence ID" value="NZ_MJLZ01000013.1"/>
</dbReference>
<proteinExistence type="predicted"/>
<sequence>MLLVNLLPWRKQRLRRRARNWLMLLLLQLALITVTLGGFYTVWHQQRLMLQRELSDISQQRRQWIAHYQQTRQMWNTLRDYQAQRDADTAGVRHNQRYLSLLEQMASMIPRRLWLTDIADRGEHLLISGLSENYTDIVALNRSLGRHPALGRVQLLQALRQQSDRSLLRFSLQADWASTDSTGGGGNGD</sequence>